<dbReference type="Pfam" id="PF10040">
    <property type="entry name" value="CRISPR_Cas6"/>
    <property type="match status" value="1"/>
</dbReference>
<reference evidence="2 3" key="1">
    <citation type="submission" date="2019-11" db="EMBL/GenBank/DDBJ databases">
        <title>Isolation of a new High Light Tolerant Cyanobacteria.</title>
        <authorList>
            <person name="Dobson Z."/>
            <person name="Vaughn N."/>
            <person name="Vaughn M."/>
            <person name="Fromme P."/>
            <person name="Mazor Y."/>
        </authorList>
    </citation>
    <scope>NUCLEOTIDE SEQUENCE [LARGE SCALE GENOMIC DNA]</scope>
    <source>
        <strain evidence="2 3">0216</strain>
    </source>
</reference>
<dbReference type="Proteomes" id="UP000437131">
    <property type="component" value="Unassembled WGS sequence"/>
</dbReference>
<evidence type="ECO:0000313" key="3">
    <source>
        <dbReference type="Proteomes" id="UP000437131"/>
    </source>
</evidence>
<evidence type="ECO:0000313" key="2">
    <source>
        <dbReference type="EMBL" id="MTF39093.1"/>
    </source>
</evidence>
<dbReference type="AlphaFoldDB" id="A0A844GU55"/>
<dbReference type="EMBL" id="WMIA01000010">
    <property type="protein sequence ID" value="MTF39093.1"/>
    <property type="molecule type" value="Genomic_DNA"/>
</dbReference>
<dbReference type="Gene3D" id="3.30.70.1900">
    <property type="match status" value="1"/>
</dbReference>
<sequence>MLIKSTWTLTVNEITLLPCSYTVFLIKNLYQKMSLDFINNPIPEITFSGIIGNCKKEGNFYILFPDEKYYLSLSGLEFNASNAIQNLEFNSSLDFLGIQLDVINRENKITSYEEIYSKLVASDPHSIREYTINFLTPTAFAQGKINLPLPIPSLMFRSWLDKWNYFCNIYLGGDELTQYLSENIYFNYYKLYSRQQYIGQQKKTGFIGEVKLKIPLKVDTLLINVVNLLMNYSNYCGTGIKTRLGMGNTSF</sequence>
<accession>A0A844GU55</accession>
<evidence type="ECO:0000259" key="1">
    <source>
        <dbReference type="Pfam" id="PF10040"/>
    </source>
</evidence>
<proteinExistence type="predicted"/>
<dbReference type="InterPro" id="IPR019267">
    <property type="entry name" value="CRISPR-assoc_Cas6_C"/>
</dbReference>
<dbReference type="CDD" id="cd21141">
    <property type="entry name" value="Cas6_III-like"/>
    <property type="match status" value="1"/>
</dbReference>
<protein>
    <submittedName>
        <fullName evidence="2">CRISPR system precrRNA processing endoribonuclease RAMP protein Cas6</fullName>
    </submittedName>
</protein>
<gene>
    <name evidence="2" type="ORF">GGC33_09135</name>
</gene>
<organism evidence="2 3">
    <name type="scientific">Cyanobacterium aponinum 0216</name>
    <dbReference type="NCBI Taxonomy" id="2676140"/>
    <lineage>
        <taxon>Bacteria</taxon>
        <taxon>Bacillati</taxon>
        <taxon>Cyanobacteriota</taxon>
        <taxon>Cyanophyceae</taxon>
        <taxon>Oscillatoriophycideae</taxon>
        <taxon>Chroococcales</taxon>
        <taxon>Geminocystaceae</taxon>
        <taxon>Cyanobacterium</taxon>
    </lineage>
</organism>
<feature type="domain" description="CRISPR-associated protein Cas6 C-terminal" evidence="1">
    <location>
        <begin position="132"/>
        <end position="248"/>
    </location>
</feature>
<comment type="caution">
    <text evidence="2">The sequence shown here is derived from an EMBL/GenBank/DDBJ whole genome shotgun (WGS) entry which is preliminary data.</text>
</comment>
<name>A0A844GU55_9CHRO</name>